<evidence type="ECO:0000256" key="1">
    <source>
        <dbReference type="SAM" id="Phobius"/>
    </source>
</evidence>
<keyword evidence="1" id="KW-0812">Transmembrane</keyword>
<dbReference type="EMBL" id="MHHY01000007">
    <property type="protein sequence ID" value="OGY40508.1"/>
    <property type="molecule type" value="Genomic_DNA"/>
</dbReference>
<reference evidence="2 3" key="1">
    <citation type="journal article" date="2016" name="Nat. Commun.">
        <title>Thousands of microbial genomes shed light on interconnected biogeochemical processes in an aquifer system.</title>
        <authorList>
            <person name="Anantharaman K."/>
            <person name="Brown C.T."/>
            <person name="Hug L.A."/>
            <person name="Sharon I."/>
            <person name="Castelle C.J."/>
            <person name="Probst A.J."/>
            <person name="Thomas B.C."/>
            <person name="Singh A."/>
            <person name="Wilkins M.J."/>
            <person name="Karaoz U."/>
            <person name="Brodie E.L."/>
            <person name="Williams K.H."/>
            <person name="Hubbard S.S."/>
            <person name="Banfield J.F."/>
        </authorList>
    </citation>
    <scope>NUCLEOTIDE SEQUENCE [LARGE SCALE GENOMIC DNA]</scope>
</reference>
<gene>
    <name evidence="2" type="ORF">A2570_02055</name>
</gene>
<sequence length="97" mass="10925">MFFINAIIFGVILLILDKIVATIFKQKISILDRTENGLDAITHDNPWLKLLILLGIPTILFFLQGAVVGDSAAYWIITILFVVSLGYLGVSWFRLMK</sequence>
<dbReference type="Proteomes" id="UP000178570">
    <property type="component" value="Unassembled WGS sequence"/>
</dbReference>
<feature type="transmembrane region" description="Helical" evidence="1">
    <location>
        <begin position="46"/>
        <end position="66"/>
    </location>
</feature>
<evidence type="ECO:0008006" key="4">
    <source>
        <dbReference type="Google" id="ProtNLM"/>
    </source>
</evidence>
<feature type="transmembrane region" description="Helical" evidence="1">
    <location>
        <begin position="72"/>
        <end position="93"/>
    </location>
</feature>
<evidence type="ECO:0000313" key="2">
    <source>
        <dbReference type="EMBL" id="OGY40508.1"/>
    </source>
</evidence>
<dbReference type="STRING" id="1797529.A2570_02055"/>
<feature type="transmembrane region" description="Helical" evidence="1">
    <location>
        <begin position="6"/>
        <end position="25"/>
    </location>
</feature>
<dbReference type="AlphaFoldDB" id="A0A1G1XKH4"/>
<evidence type="ECO:0000313" key="3">
    <source>
        <dbReference type="Proteomes" id="UP000178570"/>
    </source>
</evidence>
<proteinExistence type="predicted"/>
<organism evidence="2 3">
    <name type="scientific">Candidatus Brennerbacteria bacterium RIFOXYD1_FULL_41_16</name>
    <dbReference type="NCBI Taxonomy" id="1797529"/>
    <lineage>
        <taxon>Bacteria</taxon>
        <taxon>Candidatus Brenneribacteriota</taxon>
    </lineage>
</organism>
<accession>A0A1G1XKH4</accession>
<keyword evidence="1" id="KW-1133">Transmembrane helix</keyword>
<comment type="caution">
    <text evidence="2">The sequence shown here is derived from an EMBL/GenBank/DDBJ whole genome shotgun (WGS) entry which is preliminary data.</text>
</comment>
<name>A0A1G1XKH4_9BACT</name>
<protein>
    <recommendedName>
        <fullName evidence="4">DUF3784 domain-containing protein</fullName>
    </recommendedName>
</protein>
<keyword evidence="1" id="KW-0472">Membrane</keyword>